<name>A0AAD5XB47_9FUNG</name>
<evidence type="ECO:0000259" key="5">
    <source>
        <dbReference type="Pfam" id="PF01765"/>
    </source>
</evidence>
<keyword evidence="4" id="KW-0175">Coiled coil</keyword>
<gene>
    <name evidence="6" type="ORF">HK100_007473</name>
</gene>
<keyword evidence="2" id="KW-0648">Protein biosynthesis</keyword>
<comment type="similarity">
    <text evidence="1">Belongs to the RRF family.</text>
</comment>
<dbReference type="Gene3D" id="3.30.1360.40">
    <property type="match status" value="1"/>
</dbReference>
<dbReference type="InterPro" id="IPR002661">
    <property type="entry name" value="Ribosome_recyc_fac"/>
</dbReference>
<dbReference type="PANTHER" id="PTHR20982:SF3">
    <property type="entry name" value="MITOCHONDRIAL RIBOSOME RECYCLING FACTOR PSEUDO 1"/>
    <property type="match status" value="1"/>
</dbReference>
<dbReference type="Proteomes" id="UP001211907">
    <property type="component" value="Unassembled WGS sequence"/>
</dbReference>
<proteinExistence type="inferred from homology"/>
<dbReference type="GO" id="GO:0006412">
    <property type="term" value="P:translation"/>
    <property type="evidence" value="ECO:0007669"/>
    <property type="project" value="UniProtKB-KW"/>
</dbReference>
<keyword evidence="7" id="KW-1185">Reference proteome</keyword>
<protein>
    <recommendedName>
        <fullName evidence="5">Ribosome recycling factor domain-containing protein</fullName>
    </recommendedName>
</protein>
<evidence type="ECO:0000256" key="4">
    <source>
        <dbReference type="SAM" id="Coils"/>
    </source>
</evidence>
<organism evidence="6 7">
    <name type="scientific">Physocladia obscura</name>
    <dbReference type="NCBI Taxonomy" id="109957"/>
    <lineage>
        <taxon>Eukaryota</taxon>
        <taxon>Fungi</taxon>
        <taxon>Fungi incertae sedis</taxon>
        <taxon>Chytridiomycota</taxon>
        <taxon>Chytridiomycota incertae sedis</taxon>
        <taxon>Chytridiomycetes</taxon>
        <taxon>Chytridiales</taxon>
        <taxon>Chytriomycetaceae</taxon>
        <taxon>Physocladia</taxon>
    </lineage>
</organism>
<feature type="domain" description="Ribosome recycling factor" evidence="5">
    <location>
        <begin position="84"/>
        <end position="249"/>
    </location>
</feature>
<comment type="caution">
    <text evidence="6">The sequence shown here is derived from an EMBL/GenBank/DDBJ whole genome shotgun (WGS) entry which is preliminary data.</text>
</comment>
<evidence type="ECO:0000256" key="3">
    <source>
        <dbReference type="ARBA" id="ARBA00024909"/>
    </source>
</evidence>
<dbReference type="GO" id="GO:0005739">
    <property type="term" value="C:mitochondrion"/>
    <property type="evidence" value="ECO:0007669"/>
    <property type="project" value="TreeGrafter"/>
</dbReference>
<sequence>MILLFASTIQQLNKLRFLQPILPHSLSSLAFVHIRTAQLRFYATKKNNKSSKTSKENDDDEAPKEYDLAKMIAQLRTSVDRLKESLSTSVSIKRANPALLDKIIVQQNRKAGVKTAGISLLEIAQISAKDAHTLMVVLNDEDLVCAAEKSIRDANLGFSPQKVDSSTLKVVIPKMSAERRDELLKSISQITEKHRIALRDIRTKALADVKKLKIKSEDEVRKLEKKIQTEQDNFMKEINNVSEAKKKEISGI</sequence>
<reference evidence="6" key="1">
    <citation type="submission" date="2020-05" db="EMBL/GenBank/DDBJ databases">
        <title>Phylogenomic resolution of chytrid fungi.</title>
        <authorList>
            <person name="Stajich J.E."/>
            <person name="Amses K."/>
            <person name="Simmons R."/>
            <person name="Seto K."/>
            <person name="Myers J."/>
            <person name="Bonds A."/>
            <person name="Quandt C.A."/>
            <person name="Barry K."/>
            <person name="Liu P."/>
            <person name="Grigoriev I."/>
            <person name="Longcore J.E."/>
            <person name="James T.Y."/>
        </authorList>
    </citation>
    <scope>NUCLEOTIDE SEQUENCE</scope>
    <source>
        <strain evidence="6">JEL0513</strain>
    </source>
</reference>
<dbReference type="Pfam" id="PF01765">
    <property type="entry name" value="RRF"/>
    <property type="match status" value="1"/>
</dbReference>
<evidence type="ECO:0000313" key="7">
    <source>
        <dbReference type="Proteomes" id="UP001211907"/>
    </source>
</evidence>
<comment type="function">
    <text evidence="3">Necessary for protein synthesis in mitochondria. Functions as a ribosome recycling factor in mitochondria.</text>
</comment>
<evidence type="ECO:0000256" key="1">
    <source>
        <dbReference type="ARBA" id="ARBA00005912"/>
    </source>
</evidence>
<evidence type="ECO:0000256" key="2">
    <source>
        <dbReference type="ARBA" id="ARBA00022917"/>
    </source>
</evidence>
<dbReference type="PANTHER" id="PTHR20982">
    <property type="entry name" value="RIBOSOME RECYCLING FACTOR"/>
    <property type="match status" value="1"/>
</dbReference>
<dbReference type="SUPFAM" id="SSF55194">
    <property type="entry name" value="Ribosome recycling factor, RRF"/>
    <property type="match status" value="1"/>
</dbReference>
<dbReference type="EMBL" id="JADGJH010003526">
    <property type="protein sequence ID" value="KAJ3090350.1"/>
    <property type="molecule type" value="Genomic_DNA"/>
</dbReference>
<evidence type="ECO:0000313" key="6">
    <source>
        <dbReference type="EMBL" id="KAJ3090350.1"/>
    </source>
</evidence>
<dbReference type="AlphaFoldDB" id="A0AAD5XB47"/>
<dbReference type="GO" id="GO:0043023">
    <property type="term" value="F:ribosomal large subunit binding"/>
    <property type="evidence" value="ECO:0007669"/>
    <property type="project" value="TreeGrafter"/>
</dbReference>
<accession>A0AAD5XB47</accession>
<dbReference type="InterPro" id="IPR036191">
    <property type="entry name" value="RRF_sf"/>
</dbReference>
<dbReference type="InterPro" id="IPR023584">
    <property type="entry name" value="Ribosome_recyc_fac_dom"/>
</dbReference>
<dbReference type="Gene3D" id="1.10.132.20">
    <property type="entry name" value="Ribosome-recycling factor"/>
    <property type="match status" value="1"/>
</dbReference>
<feature type="coiled-coil region" evidence="4">
    <location>
        <begin position="206"/>
        <end position="240"/>
    </location>
</feature>